<keyword evidence="4" id="KW-0805">Transcription regulation</keyword>
<evidence type="ECO:0000313" key="10">
    <source>
        <dbReference type="Proteomes" id="UP000470470"/>
    </source>
</evidence>
<evidence type="ECO:0000256" key="6">
    <source>
        <dbReference type="ARBA" id="ARBA00023163"/>
    </source>
</evidence>
<evidence type="ECO:0000256" key="7">
    <source>
        <dbReference type="PIRSR" id="PIRSR602481-1"/>
    </source>
</evidence>
<accession>A0A7K3W961</accession>
<dbReference type="AlphaFoldDB" id="A0A7K3W961"/>
<keyword evidence="10" id="KW-1185">Reference proteome</keyword>
<reference evidence="9 10" key="1">
    <citation type="submission" date="2020-02" db="EMBL/GenBank/DDBJ databases">
        <title>The whole genome sequence of CPCC 205119.</title>
        <authorList>
            <person name="Jiang Z."/>
        </authorList>
    </citation>
    <scope>NUCLEOTIDE SEQUENCE [LARGE SCALE GENOMIC DNA]</scope>
    <source>
        <strain evidence="9 10">CPCC 205119</strain>
    </source>
</reference>
<dbReference type="Proteomes" id="UP000470470">
    <property type="component" value="Unassembled WGS sequence"/>
</dbReference>
<organism evidence="9 10">
    <name type="scientific">Goekera deserti</name>
    <dbReference type="NCBI Taxonomy" id="2497753"/>
    <lineage>
        <taxon>Bacteria</taxon>
        <taxon>Bacillati</taxon>
        <taxon>Actinomycetota</taxon>
        <taxon>Actinomycetes</taxon>
        <taxon>Geodermatophilales</taxon>
        <taxon>Geodermatophilaceae</taxon>
        <taxon>Goekera</taxon>
    </lineage>
</organism>
<dbReference type="SUPFAM" id="SSF46785">
    <property type="entry name" value="Winged helix' DNA-binding domain"/>
    <property type="match status" value="1"/>
</dbReference>
<name>A0A7K3W961_9ACTN</name>
<dbReference type="GO" id="GO:0000976">
    <property type="term" value="F:transcription cis-regulatory region binding"/>
    <property type="evidence" value="ECO:0007669"/>
    <property type="project" value="TreeGrafter"/>
</dbReference>
<evidence type="ECO:0000313" key="9">
    <source>
        <dbReference type="EMBL" id="NEL52884.1"/>
    </source>
</evidence>
<dbReference type="GO" id="GO:1900376">
    <property type="term" value="P:regulation of secondary metabolite biosynthetic process"/>
    <property type="evidence" value="ECO:0007669"/>
    <property type="project" value="TreeGrafter"/>
</dbReference>
<dbReference type="InterPro" id="IPR036390">
    <property type="entry name" value="WH_DNA-bd_sf"/>
</dbReference>
<evidence type="ECO:0000256" key="2">
    <source>
        <dbReference type="ARBA" id="ARBA00022491"/>
    </source>
</evidence>
<comment type="similarity">
    <text evidence="1">Belongs to the Fur family.</text>
</comment>
<keyword evidence="5" id="KW-0238">DNA-binding</keyword>
<feature type="binding site" evidence="7">
    <location>
        <position position="133"/>
    </location>
    <ligand>
        <name>Zn(2+)</name>
        <dbReference type="ChEBI" id="CHEBI:29105"/>
    </ligand>
</feature>
<feature type="binding site" evidence="7">
    <location>
        <position position="130"/>
    </location>
    <ligand>
        <name>Zn(2+)</name>
        <dbReference type="ChEBI" id="CHEBI:29105"/>
    </ligand>
</feature>
<gene>
    <name evidence="9" type="ORF">G1H19_02495</name>
</gene>
<evidence type="ECO:0000256" key="8">
    <source>
        <dbReference type="SAM" id="MobiDB-lite"/>
    </source>
</evidence>
<proteinExistence type="inferred from homology"/>
<dbReference type="GO" id="GO:0008270">
    <property type="term" value="F:zinc ion binding"/>
    <property type="evidence" value="ECO:0007669"/>
    <property type="project" value="TreeGrafter"/>
</dbReference>
<dbReference type="InterPro" id="IPR036388">
    <property type="entry name" value="WH-like_DNA-bd_sf"/>
</dbReference>
<feature type="compositionally biased region" description="Basic residues" evidence="8">
    <location>
        <begin position="24"/>
        <end position="33"/>
    </location>
</feature>
<sequence>MSHTTEVSNDGAGQPAGDPGVRAPRARGGRRRVGAVETGPDLAEQLRARGLRSTTQRQQVLAAVVELAHGTPEDIGAHARAASGSTAPDTSTVYRTLELLERLGLVWHTHLGKGAPIYHAAERPHLHVVCASCGDIASVDTDLLSDAAERLSADLGFTLDAGHVALSGTCRACRTRSEQS</sequence>
<dbReference type="PANTHER" id="PTHR33202">
    <property type="entry name" value="ZINC UPTAKE REGULATION PROTEIN"/>
    <property type="match status" value="1"/>
</dbReference>
<evidence type="ECO:0000256" key="4">
    <source>
        <dbReference type="ARBA" id="ARBA00023015"/>
    </source>
</evidence>
<dbReference type="InterPro" id="IPR043135">
    <property type="entry name" value="Fur_C"/>
</dbReference>
<dbReference type="InterPro" id="IPR002481">
    <property type="entry name" value="FUR"/>
</dbReference>
<comment type="cofactor">
    <cofactor evidence="7">
        <name>Zn(2+)</name>
        <dbReference type="ChEBI" id="CHEBI:29105"/>
    </cofactor>
    <text evidence="7">Binds 1 zinc ion per subunit.</text>
</comment>
<evidence type="ECO:0000256" key="3">
    <source>
        <dbReference type="ARBA" id="ARBA00022833"/>
    </source>
</evidence>
<feature type="binding site" evidence="7">
    <location>
        <position position="173"/>
    </location>
    <ligand>
        <name>Zn(2+)</name>
        <dbReference type="ChEBI" id="CHEBI:29105"/>
    </ligand>
</feature>
<keyword evidence="2" id="KW-0678">Repressor</keyword>
<dbReference type="CDD" id="cd07153">
    <property type="entry name" value="Fur_like"/>
    <property type="match status" value="1"/>
</dbReference>
<evidence type="ECO:0000256" key="5">
    <source>
        <dbReference type="ARBA" id="ARBA00023125"/>
    </source>
</evidence>
<protein>
    <submittedName>
        <fullName evidence="9">Transcriptional repressor</fullName>
    </submittedName>
</protein>
<dbReference type="Pfam" id="PF01475">
    <property type="entry name" value="FUR"/>
    <property type="match status" value="1"/>
</dbReference>
<keyword evidence="3 7" id="KW-0862">Zinc</keyword>
<keyword evidence="7" id="KW-0479">Metal-binding</keyword>
<dbReference type="PANTHER" id="PTHR33202:SF7">
    <property type="entry name" value="FERRIC UPTAKE REGULATION PROTEIN"/>
    <property type="match status" value="1"/>
</dbReference>
<dbReference type="EMBL" id="JAAGWK010000005">
    <property type="protein sequence ID" value="NEL52884.1"/>
    <property type="molecule type" value="Genomic_DNA"/>
</dbReference>
<dbReference type="Gene3D" id="1.10.10.10">
    <property type="entry name" value="Winged helix-like DNA-binding domain superfamily/Winged helix DNA-binding domain"/>
    <property type="match status" value="1"/>
</dbReference>
<feature type="region of interest" description="Disordered" evidence="8">
    <location>
        <begin position="1"/>
        <end position="41"/>
    </location>
</feature>
<feature type="binding site" evidence="7">
    <location>
        <position position="170"/>
    </location>
    <ligand>
        <name>Zn(2+)</name>
        <dbReference type="ChEBI" id="CHEBI:29105"/>
    </ligand>
</feature>
<dbReference type="Gene3D" id="3.30.1490.190">
    <property type="match status" value="1"/>
</dbReference>
<comment type="caution">
    <text evidence="9">The sequence shown here is derived from an EMBL/GenBank/DDBJ whole genome shotgun (WGS) entry which is preliminary data.</text>
</comment>
<dbReference type="GO" id="GO:0003700">
    <property type="term" value="F:DNA-binding transcription factor activity"/>
    <property type="evidence" value="ECO:0007669"/>
    <property type="project" value="InterPro"/>
</dbReference>
<dbReference type="GO" id="GO:0045892">
    <property type="term" value="P:negative regulation of DNA-templated transcription"/>
    <property type="evidence" value="ECO:0007669"/>
    <property type="project" value="TreeGrafter"/>
</dbReference>
<keyword evidence="6" id="KW-0804">Transcription</keyword>
<evidence type="ECO:0000256" key="1">
    <source>
        <dbReference type="ARBA" id="ARBA00007957"/>
    </source>
</evidence>